<name>A0A0A9EQM3_ARUDO</name>
<dbReference type="EMBL" id="GBRH01196587">
    <property type="protein sequence ID" value="JAE01309.1"/>
    <property type="molecule type" value="Transcribed_RNA"/>
</dbReference>
<proteinExistence type="predicted"/>
<reference evidence="1" key="1">
    <citation type="submission" date="2014-09" db="EMBL/GenBank/DDBJ databases">
        <authorList>
            <person name="Magalhaes I.L.F."/>
            <person name="Oliveira U."/>
            <person name="Santos F.R."/>
            <person name="Vidigal T.H.D.A."/>
            <person name="Brescovit A.D."/>
            <person name="Santos A.J."/>
        </authorList>
    </citation>
    <scope>NUCLEOTIDE SEQUENCE</scope>
    <source>
        <tissue evidence="1">Shoot tissue taken approximately 20 cm above the soil surface</tissue>
    </source>
</reference>
<organism evidence="1">
    <name type="scientific">Arundo donax</name>
    <name type="common">Giant reed</name>
    <name type="synonym">Donax arundinaceus</name>
    <dbReference type="NCBI Taxonomy" id="35708"/>
    <lineage>
        <taxon>Eukaryota</taxon>
        <taxon>Viridiplantae</taxon>
        <taxon>Streptophyta</taxon>
        <taxon>Embryophyta</taxon>
        <taxon>Tracheophyta</taxon>
        <taxon>Spermatophyta</taxon>
        <taxon>Magnoliopsida</taxon>
        <taxon>Liliopsida</taxon>
        <taxon>Poales</taxon>
        <taxon>Poaceae</taxon>
        <taxon>PACMAD clade</taxon>
        <taxon>Arundinoideae</taxon>
        <taxon>Arundineae</taxon>
        <taxon>Arundo</taxon>
    </lineage>
</organism>
<protein>
    <submittedName>
        <fullName evidence="1">Uncharacterized protein</fullName>
    </submittedName>
</protein>
<reference evidence="1" key="2">
    <citation type="journal article" date="2015" name="Data Brief">
        <title>Shoot transcriptome of the giant reed, Arundo donax.</title>
        <authorList>
            <person name="Barrero R.A."/>
            <person name="Guerrero F.D."/>
            <person name="Moolhuijzen P."/>
            <person name="Goolsby J.A."/>
            <person name="Tidwell J."/>
            <person name="Bellgard S.E."/>
            <person name="Bellgard M.I."/>
        </authorList>
    </citation>
    <scope>NUCLEOTIDE SEQUENCE</scope>
    <source>
        <tissue evidence="1">Shoot tissue taken approximately 20 cm above the soil surface</tissue>
    </source>
</reference>
<evidence type="ECO:0000313" key="1">
    <source>
        <dbReference type="EMBL" id="JAE01309.1"/>
    </source>
</evidence>
<dbReference type="AlphaFoldDB" id="A0A0A9EQM3"/>
<accession>A0A0A9EQM3</accession>
<sequence length="49" mass="5500">MGPRSKVKKVCGRSLHSSRLLAATIHRSSTNYKVQTQFGTCYFHQAQSC</sequence>